<keyword evidence="2" id="KW-1185">Reference proteome</keyword>
<dbReference type="Proteomes" id="UP001430848">
    <property type="component" value="Unassembled WGS sequence"/>
</dbReference>
<dbReference type="EMBL" id="JAKNSF020000011">
    <property type="protein sequence ID" value="KAK7735973.1"/>
    <property type="molecule type" value="Genomic_DNA"/>
</dbReference>
<protein>
    <submittedName>
        <fullName evidence="1">Uncharacterized protein</fullName>
    </submittedName>
</protein>
<evidence type="ECO:0000313" key="2">
    <source>
        <dbReference type="Proteomes" id="UP001430848"/>
    </source>
</evidence>
<sequence length="180" mass="19994">MEEVSLGVDFGAQNSKMTVACLSPGNGGRLVVHRVPRLDLTHGADMFEFPALVALDRGSELLIELLAAEKERNWSGKLLNAIDSETITSLQLYNAVVAHFEHLRDAAADKARRASRFITNIVVTYPNYLCEDERADDFILYLTFHDELITSIWPNVTRRYAISEGQGGGIHATSDFDDPL</sequence>
<comment type="caution">
    <text evidence="1">The sequence shown here is derived from an EMBL/GenBank/DDBJ whole genome shotgun (WGS) entry which is preliminary data.</text>
</comment>
<name>A0ABR1PG86_DIAER</name>
<accession>A0ABR1PG86</accession>
<gene>
    <name evidence="1" type="ORF">SLS63_003491</name>
</gene>
<reference evidence="1 2" key="1">
    <citation type="submission" date="2024-02" db="EMBL/GenBank/DDBJ databases">
        <title>De novo assembly and annotation of 12 fungi associated with fruit tree decline syndrome in Ontario, Canada.</title>
        <authorList>
            <person name="Sulman M."/>
            <person name="Ellouze W."/>
            <person name="Ilyukhin E."/>
        </authorList>
    </citation>
    <scope>NUCLEOTIDE SEQUENCE [LARGE SCALE GENOMIC DNA]</scope>
    <source>
        <strain evidence="1 2">M169</strain>
    </source>
</reference>
<proteinExistence type="predicted"/>
<evidence type="ECO:0000313" key="1">
    <source>
        <dbReference type="EMBL" id="KAK7735973.1"/>
    </source>
</evidence>
<organism evidence="1 2">
    <name type="scientific">Diaporthe eres</name>
    <name type="common">Phomopsis oblonga</name>
    <dbReference type="NCBI Taxonomy" id="83184"/>
    <lineage>
        <taxon>Eukaryota</taxon>
        <taxon>Fungi</taxon>
        <taxon>Dikarya</taxon>
        <taxon>Ascomycota</taxon>
        <taxon>Pezizomycotina</taxon>
        <taxon>Sordariomycetes</taxon>
        <taxon>Sordariomycetidae</taxon>
        <taxon>Diaporthales</taxon>
        <taxon>Diaporthaceae</taxon>
        <taxon>Diaporthe</taxon>
        <taxon>Diaporthe eres species complex</taxon>
    </lineage>
</organism>